<dbReference type="PROSITE" id="PS51257">
    <property type="entry name" value="PROKAR_LIPOPROTEIN"/>
    <property type="match status" value="1"/>
</dbReference>
<proteinExistence type="predicted"/>
<dbReference type="InterPro" id="IPR005297">
    <property type="entry name" value="Lipoprotein_repeat"/>
</dbReference>
<feature type="compositionally biased region" description="Polar residues" evidence="1">
    <location>
        <begin position="161"/>
        <end position="172"/>
    </location>
</feature>
<reference evidence="2 3" key="1">
    <citation type="submission" date="2016-07" db="EMBL/GenBank/DDBJ databases">
        <title>Draft genome sequence of Prauserella muralis DSM 45305, isolated from a mould-covered wall in an indoor environment.</title>
        <authorList>
            <person name="Ruckert C."/>
            <person name="Albersmeier A."/>
            <person name="Jiang C.-L."/>
            <person name="Jiang Y."/>
            <person name="Kalinowski J."/>
            <person name="Schneider O."/>
            <person name="Winkler A."/>
            <person name="Zotchev S.B."/>
        </authorList>
    </citation>
    <scope>NUCLEOTIDE SEQUENCE [LARGE SCALE GENOMIC DNA]</scope>
    <source>
        <strain evidence="2 3">DSM 45305</strain>
    </source>
</reference>
<gene>
    <name evidence="2" type="ORF">BAY60_17790</name>
</gene>
<dbReference type="Proteomes" id="UP000249915">
    <property type="component" value="Unassembled WGS sequence"/>
</dbReference>
<comment type="caution">
    <text evidence="2">The sequence shown here is derived from an EMBL/GenBank/DDBJ whole genome shotgun (WGS) entry which is preliminary data.</text>
</comment>
<protein>
    <submittedName>
        <fullName evidence="2">Uncharacterized protein</fullName>
    </submittedName>
</protein>
<dbReference type="GO" id="GO:0043448">
    <property type="term" value="P:alkane catabolic process"/>
    <property type="evidence" value="ECO:0007669"/>
    <property type="project" value="TreeGrafter"/>
</dbReference>
<name>A0A2V4B1N6_9PSEU</name>
<dbReference type="PANTHER" id="PTHR39335:SF1">
    <property type="entry name" value="BLL4220 PROTEIN"/>
    <property type="match status" value="1"/>
</dbReference>
<dbReference type="InterPro" id="IPR047910">
    <property type="entry name" value="SCO0930-like"/>
</dbReference>
<dbReference type="RefSeq" id="WP_112282189.1">
    <property type="nucleotide sequence ID" value="NZ_MASW01000002.1"/>
</dbReference>
<evidence type="ECO:0000313" key="3">
    <source>
        <dbReference type="Proteomes" id="UP000249915"/>
    </source>
</evidence>
<accession>A0A2V4B1N6</accession>
<dbReference type="NCBIfam" id="NF040526">
    <property type="entry name" value="SCO0930_lipo"/>
    <property type="match status" value="1"/>
</dbReference>
<dbReference type="PANTHER" id="PTHR39335">
    <property type="entry name" value="BLL4220 PROTEIN"/>
    <property type="match status" value="1"/>
</dbReference>
<sequence length="318" mass="31692">MSRRSLAALTVAAVAGIGLLGACGDGTDGSSGTGRTTPVAVQQQAQAESTSATATLVAVADVAGLGAVLTDGDGRTLYRFSQDTADPPQSHCDGECAAAWPPLIAKDGVAVDGLSSDVVGTVRRADGTEQVTVKGWPVYTYAQDAEPGESTGHGAGDGQWSAISPTGATVGQASAPSSSARDRSVAVATTRIGGLGTVLTDGEGRTLYLFTEDGTKPPAATCAGECAEAWPPVIADGDVEITGVDPDLVGTVTRPDGTEQVTVGGWPMYTYARDAGPGDAAGHGVKGTWFAVETNGCAVAADKRPTGSAASEDAGDGY</sequence>
<dbReference type="EMBL" id="MASW01000002">
    <property type="protein sequence ID" value="PXY28181.1"/>
    <property type="molecule type" value="Genomic_DNA"/>
</dbReference>
<evidence type="ECO:0000313" key="2">
    <source>
        <dbReference type="EMBL" id="PXY28181.1"/>
    </source>
</evidence>
<dbReference type="AlphaFoldDB" id="A0A2V4B1N6"/>
<keyword evidence="3" id="KW-1185">Reference proteome</keyword>
<dbReference type="Pfam" id="PF03640">
    <property type="entry name" value="Lipoprotein_15"/>
    <property type="match status" value="4"/>
</dbReference>
<dbReference type="OrthoDB" id="597632at2"/>
<organism evidence="2 3">
    <name type="scientific">Prauserella muralis</name>
    <dbReference type="NCBI Taxonomy" id="588067"/>
    <lineage>
        <taxon>Bacteria</taxon>
        <taxon>Bacillati</taxon>
        <taxon>Actinomycetota</taxon>
        <taxon>Actinomycetes</taxon>
        <taxon>Pseudonocardiales</taxon>
        <taxon>Pseudonocardiaceae</taxon>
        <taxon>Prauserella</taxon>
    </lineage>
</organism>
<feature type="region of interest" description="Disordered" evidence="1">
    <location>
        <begin position="146"/>
        <end position="184"/>
    </location>
</feature>
<evidence type="ECO:0000256" key="1">
    <source>
        <dbReference type="SAM" id="MobiDB-lite"/>
    </source>
</evidence>